<accession>A0A9P5QBV7</accession>
<proteinExistence type="predicted"/>
<dbReference type="GO" id="GO:0004674">
    <property type="term" value="F:protein serine/threonine kinase activity"/>
    <property type="evidence" value="ECO:0007669"/>
    <property type="project" value="TreeGrafter"/>
</dbReference>
<dbReference type="PANTHER" id="PTHR44167:SF24">
    <property type="entry name" value="SERINE_THREONINE-PROTEIN KINASE CHK2"/>
    <property type="match status" value="1"/>
</dbReference>
<gene>
    <name evidence="2" type="ORF">BDP27DRAFT_1253853</name>
</gene>
<organism evidence="2 3">
    <name type="scientific">Rhodocollybia butyracea</name>
    <dbReference type="NCBI Taxonomy" id="206335"/>
    <lineage>
        <taxon>Eukaryota</taxon>
        <taxon>Fungi</taxon>
        <taxon>Dikarya</taxon>
        <taxon>Basidiomycota</taxon>
        <taxon>Agaricomycotina</taxon>
        <taxon>Agaricomycetes</taxon>
        <taxon>Agaricomycetidae</taxon>
        <taxon>Agaricales</taxon>
        <taxon>Marasmiineae</taxon>
        <taxon>Omphalotaceae</taxon>
        <taxon>Rhodocollybia</taxon>
    </lineage>
</organism>
<evidence type="ECO:0000259" key="1">
    <source>
        <dbReference type="PROSITE" id="PS50011"/>
    </source>
</evidence>
<keyword evidence="2" id="KW-0418">Kinase</keyword>
<feature type="domain" description="Protein kinase" evidence="1">
    <location>
        <begin position="55"/>
        <end position="332"/>
    </location>
</feature>
<dbReference type="GO" id="GO:0005634">
    <property type="term" value="C:nucleus"/>
    <property type="evidence" value="ECO:0007669"/>
    <property type="project" value="TreeGrafter"/>
</dbReference>
<dbReference type="PANTHER" id="PTHR44167">
    <property type="entry name" value="OVARIAN-SPECIFIC SERINE/THREONINE-PROTEIN KINASE LOK-RELATED"/>
    <property type="match status" value="1"/>
</dbReference>
<dbReference type="PROSITE" id="PS50011">
    <property type="entry name" value="PROTEIN_KINASE_DOM"/>
    <property type="match status" value="1"/>
</dbReference>
<protein>
    <submittedName>
        <fullName evidence="2">Kinase-like domain-containing protein</fullName>
    </submittedName>
</protein>
<dbReference type="GO" id="GO:0005524">
    <property type="term" value="F:ATP binding"/>
    <property type="evidence" value="ECO:0007669"/>
    <property type="project" value="InterPro"/>
</dbReference>
<dbReference type="OrthoDB" id="5987198at2759"/>
<dbReference type="Pfam" id="PF00069">
    <property type="entry name" value="Pkinase"/>
    <property type="match status" value="1"/>
</dbReference>
<dbReference type="InterPro" id="IPR000719">
    <property type="entry name" value="Prot_kinase_dom"/>
</dbReference>
<dbReference type="SUPFAM" id="SSF56112">
    <property type="entry name" value="Protein kinase-like (PK-like)"/>
    <property type="match status" value="1"/>
</dbReference>
<keyword evidence="3" id="KW-1185">Reference proteome</keyword>
<name>A0A9P5QBV7_9AGAR</name>
<reference evidence="2" key="1">
    <citation type="submission" date="2020-11" db="EMBL/GenBank/DDBJ databases">
        <authorList>
            <consortium name="DOE Joint Genome Institute"/>
            <person name="Ahrendt S."/>
            <person name="Riley R."/>
            <person name="Andreopoulos W."/>
            <person name="Labutti K."/>
            <person name="Pangilinan J."/>
            <person name="Ruiz-Duenas F.J."/>
            <person name="Barrasa J.M."/>
            <person name="Sanchez-Garcia M."/>
            <person name="Camarero S."/>
            <person name="Miyauchi S."/>
            <person name="Serrano A."/>
            <person name="Linde D."/>
            <person name="Babiker R."/>
            <person name="Drula E."/>
            <person name="Ayuso-Fernandez I."/>
            <person name="Pacheco R."/>
            <person name="Padilla G."/>
            <person name="Ferreira P."/>
            <person name="Barriuso J."/>
            <person name="Kellner H."/>
            <person name="Castanera R."/>
            <person name="Alfaro M."/>
            <person name="Ramirez L."/>
            <person name="Pisabarro A.G."/>
            <person name="Kuo A."/>
            <person name="Tritt A."/>
            <person name="Lipzen A."/>
            <person name="He G."/>
            <person name="Yan M."/>
            <person name="Ng V."/>
            <person name="Cullen D."/>
            <person name="Martin F."/>
            <person name="Rosso M.-N."/>
            <person name="Henrissat B."/>
            <person name="Hibbett D."/>
            <person name="Martinez A.T."/>
            <person name="Grigoriev I.V."/>
        </authorList>
    </citation>
    <scope>NUCLEOTIDE SEQUENCE</scope>
    <source>
        <strain evidence="2">AH 40177</strain>
    </source>
</reference>
<dbReference type="GO" id="GO:0044773">
    <property type="term" value="P:mitotic DNA damage checkpoint signaling"/>
    <property type="evidence" value="ECO:0007669"/>
    <property type="project" value="TreeGrafter"/>
</dbReference>
<dbReference type="EMBL" id="JADNRY010000003">
    <property type="protein sequence ID" value="KAF9077725.1"/>
    <property type="molecule type" value="Genomic_DNA"/>
</dbReference>
<comment type="caution">
    <text evidence="2">The sequence shown here is derived from an EMBL/GenBank/DDBJ whole genome shotgun (WGS) entry which is preliminary data.</text>
</comment>
<dbReference type="Gene3D" id="1.10.510.10">
    <property type="entry name" value="Transferase(Phosphotransferase) domain 1"/>
    <property type="match status" value="1"/>
</dbReference>
<evidence type="ECO:0000313" key="2">
    <source>
        <dbReference type="EMBL" id="KAF9077725.1"/>
    </source>
</evidence>
<dbReference type="SMART" id="SM00220">
    <property type="entry name" value="S_TKc"/>
    <property type="match status" value="1"/>
</dbReference>
<dbReference type="AlphaFoldDB" id="A0A9P5QBV7"/>
<sequence>MMTAQVDVIKRRDMPGQGLLRAEHWWVDRFEFLKEKGYLLRPRYRPGWSPSYKRLQDPFTFEDGHYLLNHRVIDALRISDSSMVAIKRVDNTTVEGRTATCGEEDICALFSTSEHASRPFNHCIPLLEVLHVPGIEDEDLLVMPWMREPEDPHFRTVGEGLQFIKEMLEGIQYMHQNNVAHRDCSMNNMVMDAKKMYPDGYHPKKPSRTYDYKKRARHFSRTLVPPRYYLIDFGFSQRYESSQARPPEYAIRSRGTEPPEYKAETPCDPFATDVFLLGNMIRVQFLDGDPEFEHSALHGFESLRPFVNDMIQDDPEKRPRMAEILPRFSNIVQSLSQWRLRSRAAKKDEFFFMKPFRGLDHLFWTCTMIARGRPAIPSGASVI</sequence>
<dbReference type="Proteomes" id="UP000772434">
    <property type="component" value="Unassembled WGS sequence"/>
</dbReference>
<dbReference type="InterPro" id="IPR011009">
    <property type="entry name" value="Kinase-like_dom_sf"/>
</dbReference>
<keyword evidence="2" id="KW-0808">Transferase</keyword>
<evidence type="ECO:0000313" key="3">
    <source>
        <dbReference type="Proteomes" id="UP000772434"/>
    </source>
</evidence>